<dbReference type="Gene3D" id="1.10.238.10">
    <property type="entry name" value="EF-hand"/>
    <property type="match status" value="2"/>
</dbReference>
<evidence type="ECO:0000259" key="4">
    <source>
        <dbReference type="PROSITE" id="PS50222"/>
    </source>
</evidence>
<feature type="transmembrane region" description="Helical" evidence="3">
    <location>
        <begin position="124"/>
        <end position="140"/>
    </location>
</feature>
<dbReference type="InterPro" id="IPR050230">
    <property type="entry name" value="CALM/Myosin/TropC-like"/>
</dbReference>
<keyword evidence="3" id="KW-0472">Membrane</keyword>
<keyword evidence="3" id="KW-1133">Transmembrane helix</keyword>
<dbReference type="Proteomes" id="UP000681967">
    <property type="component" value="Unassembled WGS sequence"/>
</dbReference>
<dbReference type="CDD" id="cd00051">
    <property type="entry name" value="EFh"/>
    <property type="match status" value="1"/>
</dbReference>
<dbReference type="PANTHER" id="PTHR23048:SF0">
    <property type="entry name" value="CALMODULIN LIKE 3"/>
    <property type="match status" value="1"/>
</dbReference>
<proteinExistence type="predicted"/>
<dbReference type="InterPro" id="IPR018247">
    <property type="entry name" value="EF_Hand_1_Ca_BS"/>
</dbReference>
<sequence>MSEQRSRSSPGNVTIKAFDNISPEELEELREAFRVFDQNGDGSITLSELRIVLDQMGLDPSEEELQDMIREVDADQSGSISFVEFVDMVKKAVDTNKNSREELFRAFQVFGSDKYFDERNIDEVFSGYPMIIIIIIIIIIEKESILQATGDRPTDEDVLEMIAEADIDGDGRSKI</sequence>
<organism evidence="6 7">
    <name type="scientific">Rotaria magnacalcarata</name>
    <dbReference type="NCBI Taxonomy" id="392030"/>
    <lineage>
        <taxon>Eukaryota</taxon>
        <taxon>Metazoa</taxon>
        <taxon>Spiralia</taxon>
        <taxon>Gnathifera</taxon>
        <taxon>Rotifera</taxon>
        <taxon>Eurotatoria</taxon>
        <taxon>Bdelloidea</taxon>
        <taxon>Philodinida</taxon>
        <taxon>Philodinidae</taxon>
        <taxon>Rotaria</taxon>
    </lineage>
</organism>
<dbReference type="EMBL" id="CAJOBJ010002752">
    <property type="protein sequence ID" value="CAF3938890.1"/>
    <property type="molecule type" value="Genomic_DNA"/>
</dbReference>
<dbReference type="FunFam" id="1.10.238.10:FF:000527">
    <property type="entry name" value="Calmodulin-3"/>
    <property type="match status" value="1"/>
</dbReference>
<dbReference type="PANTHER" id="PTHR23048">
    <property type="entry name" value="MYOSIN LIGHT CHAIN 1, 3"/>
    <property type="match status" value="1"/>
</dbReference>
<dbReference type="EMBL" id="CAJOBH010000958">
    <property type="protein sequence ID" value="CAF3827561.1"/>
    <property type="molecule type" value="Genomic_DNA"/>
</dbReference>
<evidence type="ECO:0000256" key="3">
    <source>
        <dbReference type="SAM" id="Phobius"/>
    </source>
</evidence>
<dbReference type="GO" id="GO:0016460">
    <property type="term" value="C:myosin II complex"/>
    <property type="evidence" value="ECO:0007669"/>
    <property type="project" value="TreeGrafter"/>
</dbReference>
<protein>
    <recommendedName>
        <fullName evidence="4">EF-hand domain-containing protein</fullName>
    </recommendedName>
</protein>
<dbReference type="AlphaFoldDB" id="A0A8S2MDI1"/>
<dbReference type="GO" id="GO:0005509">
    <property type="term" value="F:calcium ion binding"/>
    <property type="evidence" value="ECO:0007669"/>
    <property type="project" value="InterPro"/>
</dbReference>
<evidence type="ECO:0000313" key="5">
    <source>
        <dbReference type="EMBL" id="CAF3827561.1"/>
    </source>
</evidence>
<dbReference type="Proteomes" id="UP000681720">
    <property type="component" value="Unassembled WGS sequence"/>
</dbReference>
<evidence type="ECO:0000313" key="7">
    <source>
        <dbReference type="Proteomes" id="UP000681720"/>
    </source>
</evidence>
<dbReference type="SMART" id="SM00054">
    <property type="entry name" value="EFh"/>
    <property type="match status" value="2"/>
</dbReference>
<evidence type="ECO:0000313" key="6">
    <source>
        <dbReference type="EMBL" id="CAF3938890.1"/>
    </source>
</evidence>
<accession>A0A8S2MDI1</accession>
<dbReference type="Pfam" id="PF13499">
    <property type="entry name" value="EF-hand_7"/>
    <property type="match status" value="1"/>
</dbReference>
<feature type="domain" description="EF-hand" evidence="4">
    <location>
        <begin position="60"/>
        <end position="95"/>
    </location>
</feature>
<comment type="caution">
    <text evidence="6">The sequence shown here is derived from an EMBL/GenBank/DDBJ whole genome shotgun (WGS) entry which is preliminary data.</text>
</comment>
<dbReference type="InterPro" id="IPR002048">
    <property type="entry name" value="EF_hand_dom"/>
</dbReference>
<dbReference type="InterPro" id="IPR011992">
    <property type="entry name" value="EF-hand-dom_pair"/>
</dbReference>
<evidence type="ECO:0000256" key="2">
    <source>
        <dbReference type="ARBA" id="ARBA00022837"/>
    </source>
</evidence>
<evidence type="ECO:0000256" key="1">
    <source>
        <dbReference type="ARBA" id="ARBA00022737"/>
    </source>
</evidence>
<name>A0A8S2MDI1_9BILA</name>
<keyword evidence="1" id="KW-0677">Repeat</keyword>
<dbReference type="PROSITE" id="PS00018">
    <property type="entry name" value="EF_HAND_1"/>
    <property type="match status" value="2"/>
</dbReference>
<reference evidence="6" key="1">
    <citation type="submission" date="2021-02" db="EMBL/GenBank/DDBJ databases">
        <authorList>
            <person name="Nowell W R."/>
        </authorList>
    </citation>
    <scope>NUCLEOTIDE SEQUENCE</scope>
</reference>
<keyword evidence="3" id="KW-0812">Transmembrane</keyword>
<keyword evidence="2" id="KW-0106">Calcium</keyword>
<gene>
    <name evidence="5" type="ORF">BYL167_LOCUS4501</name>
    <name evidence="6" type="ORF">GIL414_LOCUS8471</name>
</gene>
<dbReference type="SUPFAM" id="SSF47473">
    <property type="entry name" value="EF-hand"/>
    <property type="match status" value="1"/>
</dbReference>
<feature type="domain" description="EF-hand" evidence="4">
    <location>
        <begin position="24"/>
        <end position="59"/>
    </location>
</feature>
<dbReference type="PROSITE" id="PS50222">
    <property type="entry name" value="EF_HAND_2"/>
    <property type="match status" value="2"/>
</dbReference>